<dbReference type="PANTHER" id="PTHR43876">
    <property type="entry name" value="UBIQUINONE BIOSYNTHESIS MONOOXYGENASE COQ6, MITOCHONDRIAL"/>
    <property type="match status" value="1"/>
</dbReference>
<comment type="pathway">
    <text evidence="2">Cofactor biosynthesis; ubiquinone biosynthesis.</text>
</comment>
<evidence type="ECO:0000259" key="8">
    <source>
        <dbReference type="Pfam" id="PF01494"/>
    </source>
</evidence>
<dbReference type="OrthoDB" id="9769565at2"/>
<dbReference type="EMBL" id="APHR01000006">
    <property type="protein sequence ID" value="EMR14115.1"/>
    <property type="molecule type" value="Genomic_DNA"/>
</dbReference>
<accession>M7PJN5</accession>
<dbReference type="NCBIfam" id="NF004356">
    <property type="entry name" value="PRK05732.1"/>
    <property type="match status" value="1"/>
</dbReference>
<dbReference type="InterPro" id="IPR010971">
    <property type="entry name" value="UbiH/COQ6"/>
</dbReference>
<evidence type="ECO:0000313" key="10">
    <source>
        <dbReference type="Proteomes" id="UP000012019"/>
    </source>
</evidence>
<dbReference type="PATRIC" id="fig|1286106.3.peg.269"/>
<sequence>MKTTEFDVVIVGGGFVGATLALALQQTSLRVALVESGALETDGQPGFDDRGIALAYGSQRILQTLQLWPDLAQHACEILNIHISDKGHFGVTRLSAAELAVPALGQVITAKAMGQVLNKHLLASTSLSLFCPNSVIALETNLRQVNITLDDQRQLSAKLVVAADGQFSHIRQLLDLGTQQTRYGQTAITGNIVCERPHNHRAFERFTDTGPIALLPMTQQRMSLVWTVKDADVDSITAMDDEQFLQSLQQRFGYRLGKFLQIGERQHYPLSLMRVDAPVQPRTVLIGNAAHSVHPVAGQGFNLGLRDVAVLAEMLAEQTGDCGDARLLHDYQQQRQPDQDKVINNTDRLVKIFSNHNPILGHGRASALSLLNMLPPLKHCLANTSMGLAGRQAKLSRGLPL</sequence>
<dbReference type="UniPathway" id="UPA00232"/>
<keyword evidence="4" id="KW-0285">Flavoprotein</keyword>
<dbReference type="NCBIfam" id="TIGR01988">
    <property type="entry name" value="Ubi-OHases"/>
    <property type="match status" value="1"/>
</dbReference>
<evidence type="ECO:0000256" key="3">
    <source>
        <dbReference type="ARBA" id="ARBA00005349"/>
    </source>
</evidence>
<reference evidence="9 10" key="1">
    <citation type="journal article" date="2013" name="Genome Announc.">
        <title>Draft Genome Sequence of Methylophaga lonarensis MPLT, a Haloalkaliphilic (Non-Methane-Utilizing) Methylotroph.</title>
        <authorList>
            <person name="Shetty S.A."/>
            <person name="Marathe N.P."/>
            <person name="Munot H."/>
            <person name="Antony C.P."/>
            <person name="Dhotre D.P."/>
            <person name="Murrell J.C."/>
            <person name="Shouche Y.S."/>
        </authorList>
    </citation>
    <scope>NUCLEOTIDE SEQUENCE [LARGE SCALE GENOMIC DNA]</scope>
    <source>
        <strain evidence="9 10">MPL</strain>
    </source>
</reference>
<gene>
    <name evidence="9" type="ORF">MPL1_01333</name>
</gene>
<keyword evidence="10" id="KW-1185">Reference proteome</keyword>
<dbReference type="PANTHER" id="PTHR43876:SF8">
    <property type="entry name" value="2-OCTAPRENYL-6-METHOXYPHENOL HYDROXYLASE"/>
    <property type="match status" value="1"/>
</dbReference>
<evidence type="ECO:0000256" key="5">
    <source>
        <dbReference type="ARBA" id="ARBA00022827"/>
    </source>
</evidence>
<dbReference type="GO" id="GO:0008681">
    <property type="term" value="F:2-octaprenyl-6-methoxyphenol hydroxylase activity"/>
    <property type="evidence" value="ECO:0007669"/>
    <property type="project" value="InterPro"/>
</dbReference>
<dbReference type="PRINTS" id="PR00420">
    <property type="entry name" value="RNGMNOXGNASE"/>
</dbReference>
<dbReference type="Gene3D" id="3.50.50.60">
    <property type="entry name" value="FAD/NAD(P)-binding domain"/>
    <property type="match status" value="2"/>
</dbReference>
<dbReference type="Proteomes" id="UP000012019">
    <property type="component" value="Unassembled WGS sequence"/>
</dbReference>
<comment type="similarity">
    <text evidence="3">Belongs to the UbiH/COQ6 family.</text>
</comment>
<dbReference type="InterPro" id="IPR018168">
    <property type="entry name" value="Ubi_Hdrlase_CS"/>
</dbReference>
<comment type="caution">
    <text evidence="9">The sequence shown here is derived from an EMBL/GenBank/DDBJ whole genome shotgun (WGS) entry which is preliminary data.</text>
</comment>
<feature type="domain" description="FAD-binding" evidence="8">
    <location>
        <begin position="6"/>
        <end position="345"/>
    </location>
</feature>
<evidence type="ECO:0000256" key="1">
    <source>
        <dbReference type="ARBA" id="ARBA00001974"/>
    </source>
</evidence>
<evidence type="ECO:0000256" key="7">
    <source>
        <dbReference type="ARBA" id="ARBA00023033"/>
    </source>
</evidence>
<name>M7PJN5_9GAMM</name>
<dbReference type="GO" id="GO:0071949">
    <property type="term" value="F:FAD binding"/>
    <property type="evidence" value="ECO:0007669"/>
    <property type="project" value="InterPro"/>
</dbReference>
<dbReference type="InterPro" id="IPR002938">
    <property type="entry name" value="FAD-bd"/>
</dbReference>
<dbReference type="InterPro" id="IPR051205">
    <property type="entry name" value="UbiH/COQ6_monooxygenase"/>
</dbReference>
<proteinExistence type="inferred from homology"/>
<dbReference type="NCBIfam" id="TIGR01984">
    <property type="entry name" value="UbiH"/>
    <property type="match status" value="1"/>
</dbReference>
<keyword evidence="5" id="KW-0274">FAD</keyword>
<dbReference type="GO" id="GO:0006744">
    <property type="term" value="P:ubiquinone biosynthetic process"/>
    <property type="evidence" value="ECO:0007669"/>
    <property type="project" value="UniProtKB-UniPathway"/>
</dbReference>
<dbReference type="InterPro" id="IPR036188">
    <property type="entry name" value="FAD/NAD-bd_sf"/>
</dbReference>
<keyword evidence="6" id="KW-0560">Oxidoreductase</keyword>
<evidence type="ECO:0000313" key="9">
    <source>
        <dbReference type="EMBL" id="EMR14115.1"/>
    </source>
</evidence>
<organism evidence="9 10">
    <name type="scientific">Methylophaga lonarensis MPL</name>
    <dbReference type="NCBI Taxonomy" id="1286106"/>
    <lineage>
        <taxon>Bacteria</taxon>
        <taxon>Pseudomonadati</taxon>
        <taxon>Pseudomonadota</taxon>
        <taxon>Gammaproteobacteria</taxon>
        <taxon>Thiotrichales</taxon>
        <taxon>Piscirickettsiaceae</taxon>
        <taxon>Methylophaga</taxon>
    </lineage>
</organism>
<evidence type="ECO:0000256" key="4">
    <source>
        <dbReference type="ARBA" id="ARBA00022630"/>
    </source>
</evidence>
<dbReference type="InterPro" id="IPR011295">
    <property type="entry name" value="UbiH"/>
</dbReference>
<protein>
    <submittedName>
        <fullName evidence="9">2-octaprenyl-6-methoxyphenol hydroxylase</fullName>
    </submittedName>
</protein>
<dbReference type="SUPFAM" id="SSF51905">
    <property type="entry name" value="FAD/NAD(P)-binding domain"/>
    <property type="match status" value="1"/>
</dbReference>
<dbReference type="eggNOG" id="COG0654">
    <property type="taxonomic scope" value="Bacteria"/>
</dbReference>
<dbReference type="STRING" id="1286106.MPL1_01333"/>
<evidence type="ECO:0000256" key="2">
    <source>
        <dbReference type="ARBA" id="ARBA00004749"/>
    </source>
</evidence>
<comment type="cofactor">
    <cofactor evidence="1">
        <name>FAD</name>
        <dbReference type="ChEBI" id="CHEBI:57692"/>
    </cofactor>
</comment>
<evidence type="ECO:0000256" key="6">
    <source>
        <dbReference type="ARBA" id="ARBA00023002"/>
    </source>
</evidence>
<dbReference type="Pfam" id="PF01494">
    <property type="entry name" value="FAD_binding_3"/>
    <property type="match status" value="1"/>
</dbReference>
<keyword evidence="7" id="KW-0503">Monooxygenase</keyword>
<dbReference type="AlphaFoldDB" id="M7PJN5"/>
<dbReference type="PROSITE" id="PS01304">
    <property type="entry name" value="UBIH"/>
    <property type="match status" value="1"/>
</dbReference>
<dbReference type="RefSeq" id="WP_009725321.1">
    <property type="nucleotide sequence ID" value="NZ_APHR01000006.1"/>
</dbReference>